<dbReference type="GO" id="GO:0005524">
    <property type="term" value="F:ATP binding"/>
    <property type="evidence" value="ECO:0007669"/>
    <property type="project" value="UniProtKB-KW"/>
</dbReference>
<keyword evidence="1" id="KW-0547">Nucleotide-binding</keyword>
<reference evidence="8" key="1">
    <citation type="submission" date="2018-03" db="EMBL/GenBank/DDBJ databases">
        <authorList>
            <person name="Rodrigo-Torres L."/>
            <person name="Arahal R. D."/>
            <person name="Lucena T."/>
        </authorList>
    </citation>
    <scope>NUCLEOTIDE SEQUENCE [LARGE SCALE GENOMIC DNA]</scope>
    <source>
        <strain evidence="8">CECT 7615</strain>
    </source>
</reference>
<gene>
    <name evidence="7" type="primary">rhlB</name>
    <name evidence="7" type="ORF">TRM7615_04970</name>
</gene>
<evidence type="ECO:0000256" key="4">
    <source>
        <dbReference type="SAM" id="MobiDB-lite"/>
    </source>
</evidence>
<dbReference type="Pfam" id="PF09369">
    <property type="entry name" value="MZB"/>
    <property type="match status" value="1"/>
</dbReference>
<feature type="region of interest" description="Disordered" evidence="4">
    <location>
        <begin position="1654"/>
        <end position="1698"/>
    </location>
</feature>
<dbReference type="CDD" id="cd17923">
    <property type="entry name" value="DEXHc_Hrq1-like"/>
    <property type="match status" value="1"/>
</dbReference>
<accession>A0A2R8CG98</accession>
<evidence type="ECO:0000313" key="8">
    <source>
        <dbReference type="Proteomes" id="UP000244898"/>
    </source>
</evidence>
<sequence>MDVFNLDRFVIDQYKAFSRSFTKIRSPEISSKVDALYDDNRFWPEPLLQINPHYASGGSVLDFINGGMLEPECSDVFHDKWGPTDQADPSLKLRKHQEQAISFAKERQSYVVTTGTGSGKSLCFFIPIIDAVIRAKKAGGGAKTRAIVIYPMNALANSQAKELEGYLGSATGGLVTYARYTGQESNEDRQLIKANPPDILLTNFMMLELLMTRQSDLDRKVLQNCEGLQFIVLDELHTYRGRQGADVAMLMRRLRSRIGAPKNPPLCIGTSATMASEGAQHEKNEAVARIASQIFGADIGPDAIVTETLKRVTNPVKIGVKGLSGLSDAVLAASKGNVAQGLKNSDFFDDPLAIWVETRVGLKNVETKPERAKPISLEEAAETLSADCGLDVELCAQALREALIGYSVPEKDRVEGSKEYSPLFAFKLHQFVAGAGRLYMTLRPEGERDVTFSGQLFNPNNDAERLYPTHFCRNCGQEFHPVTLRSHDGTDVFEKREIDDIPVEGDEDDDGADWGFLMPEPTSSDFSFSGKDEDYPDAWLDEKPNGEKRLKATYRKKRAQQFSVLPDGTAHSGSRQAWFLPGKYRFCPSCRDVSTSTARDINKLASLSAESRSSATTILLSTVLRWMNSPASTIDDYSRKLLAFTDNRQDAALQAGHFNDFVFVTMLRGAIISALRSAPDGSLDEANIGQEVQKALGFLASPDYAQRSPEWLLNTGVKGERRNEAEAILRQNLQHLFWIDQRRGWRYTNPNLEQLGLLSARYKYLDDISADADEFRSSPILNNASTEERREALKALYDHMRKGLAVDCAALNRLKLEELVGKNHNLIKSPWNVDDDRMVTSTIFMTEPPKRKEMKNKDEDRLLRGSPTSAIGRKMRDLTFSGLRIELKEVPEVLEGLLKASENYGSVIKEAGPFGMGWRLAGSTVRFALDETLADAELTNTYFVGVYQMVSEMLDRGGQTLFGFEGREHTAQVEGDLRELREMRFRYGMEDQKALQEAEESLKNFKEDSRFLPTLFCSPTMELGVDISAMNVVYLRNAPPTAANYAQRSGRAGRSGQAALILTYCAAQSPHDQYFFDRKTDLVDGIVVPPSIDLKNRDLVESHLNAEWLASLGMELKDDNIELDKNIKANLDLSDPEKALLPEIRDVAAAPHTADRAKPLITAVLTALEKDYSGDNPRWFKSKEFVTADITSKAPGRFNDTFERWRDLLKAAERSIDLAERTLKDYTISPPERKAAEDRRRMGEFQRSILLSNQSNRDNDFYIYRYLATEGFLPGYNFPRLPLMAYVQGGNDGKNQRYIQRARFLAISEFGPQSLVYHEGRAFRVDRALLKEAGDRDDGYLSTKSRALCPSCGASHDGEHPERCHVCNTALSKSVPLTNLYRIENVGTRPAERITSNDEERKRQGFEIQTTFAFDASSYTASMKVRDDDGDIIQIDYAQAAYISRINKGLRRRADKSEIGFYINPKTGVWVGKPKDDGSEEERPDQLKQLIVPTVEDRKNALLIRFDDEWLSDLGKEADKTLTTLQHALARGIEAVFQLEEGEILVEPTPSRSERRALLFYEAAEGGAGALGQMVSEKDSIALVARKALEIMHFEPSSFSTPHSDPDKLVQKTGVDCVAGCYRCVLSYFNQPDHEHIERRDEEMQRMLLRLAYSTTSAPEETRKDPAPVTTANGSGSVSSPAHSSGADVDAGELPPPEPNPLVIAGVEIPLFWRKKRIVAVEDERVSEELRSALDAKGVRLFILPISPDQKKQVFNDLKSALKE</sequence>
<evidence type="ECO:0000313" key="7">
    <source>
        <dbReference type="EMBL" id="SPJ31427.1"/>
    </source>
</evidence>
<evidence type="ECO:0000256" key="2">
    <source>
        <dbReference type="ARBA" id="ARBA00022840"/>
    </source>
</evidence>
<dbReference type="PANTHER" id="PTHR47957:SF3">
    <property type="entry name" value="ATP-DEPENDENT HELICASE HRQ1"/>
    <property type="match status" value="1"/>
</dbReference>
<dbReference type="EC" id="3.6.4.13" evidence="7"/>
<organism evidence="7 8">
    <name type="scientific">Falsiruegeria mediterranea M17</name>
    <dbReference type="NCBI Taxonomy" id="1200281"/>
    <lineage>
        <taxon>Bacteria</taxon>
        <taxon>Pseudomonadati</taxon>
        <taxon>Pseudomonadota</taxon>
        <taxon>Alphaproteobacteria</taxon>
        <taxon>Rhodobacterales</taxon>
        <taxon>Roseobacteraceae</taxon>
        <taxon>Falsiruegeria</taxon>
    </lineage>
</organism>
<evidence type="ECO:0000256" key="1">
    <source>
        <dbReference type="ARBA" id="ARBA00022741"/>
    </source>
</evidence>
<dbReference type="GO" id="GO:0036297">
    <property type="term" value="P:interstrand cross-link repair"/>
    <property type="evidence" value="ECO:0007669"/>
    <property type="project" value="TreeGrafter"/>
</dbReference>
<dbReference type="InterPro" id="IPR001650">
    <property type="entry name" value="Helicase_C-like"/>
</dbReference>
<dbReference type="InterPro" id="IPR014001">
    <property type="entry name" value="Helicase_ATP-bd"/>
</dbReference>
<protein>
    <submittedName>
        <fullName evidence="7">ATP-dependent RNA helicase RhlB</fullName>
        <ecNumber evidence="7">3.6.4.13</ecNumber>
    </submittedName>
</protein>
<dbReference type="Gene3D" id="3.40.50.300">
    <property type="entry name" value="P-loop containing nucleotide triphosphate hydrolases"/>
    <property type="match status" value="2"/>
</dbReference>
<dbReference type="SMART" id="SM00487">
    <property type="entry name" value="DEXDc"/>
    <property type="match status" value="1"/>
</dbReference>
<feature type="coiled-coil region" evidence="3">
    <location>
        <begin position="1202"/>
        <end position="1229"/>
    </location>
</feature>
<dbReference type="Pfam" id="PF00270">
    <property type="entry name" value="DEAD"/>
    <property type="match status" value="1"/>
</dbReference>
<evidence type="ECO:0000256" key="3">
    <source>
        <dbReference type="SAM" id="Coils"/>
    </source>
</evidence>
<evidence type="ECO:0000259" key="5">
    <source>
        <dbReference type="PROSITE" id="PS51192"/>
    </source>
</evidence>
<dbReference type="GO" id="GO:0043138">
    <property type="term" value="F:3'-5' DNA helicase activity"/>
    <property type="evidence" value="ECO:0007669"/>
    <property type="project" value="TreeGrafter"/>
</dbReference>
<keyword evidence="2" id="KW-0067">ATP-binding</keyword>
<proteinExistence type="predicted"/>
<dbReference type="SUPFAM" id="SSF52540">
    <property type="entry name" value="P-loop containing nucleoside triphosphate hydrolases"/>
    <property type="match status" value="2"/>
</dbReference>
<dbReference type="GO" id="GO:0006289">
    <property type="term" value="P:nucleotide-excision repair"/>
    <property type="evidence" value="ECO:0007669"/>
    <property type="project" value="TreeGrafter"/>
</dbReference>
<dbReference type="GO" id="GO:0003676">
    <property type="term" value="F:nucleic acid binding"/>
    <property type="evidence" value="ECO:0007669"/>
    <property type="project" value="InterPro"/>
</dbReference>
<dbReference type="PROSITE" id="PS51192">
    <property type="entry name" value="HELICASE_ATP_BIND_1"/>
    <property type="match status" value="1"/>
</dbReference>
<dbReference type="SMART" id="SM00490">
    <property type="entry name" value="HELICc"/>
    <property type="match status" value="1"/>
</dbReference>
<dbReference type="Pfam" id="PF00271">
    <property type="entry name" value="Helicase_C"/>
    <property type="match status" value="1"/>
</dbReference>
<dbReference type="GO" id="GO:0016787">
    <property type="term" value="F:hydrolase activity"/>
    <property type="evidence" value="ECO:0007669"/>
    <property type="project" value="UniProtKB-KW"/>
</dbReference>
<keyword evidence="8" id="KW-1185">Reference proteome</keyword>
<dbReference type="PROSITE" id="PS51194">
    <property type="entry name" value="HELICASE_CTER"/>
    <property type="match status" value="1"/>
</dbReference>
<dbReference type="InterPro" id="IPR011545">
    <property type="entry name" value="DEAD/DEAH_box_helicase_dom"/>
</dbReference>
<evidence type="ECO:0000259" key="6">
    <source>
        <dbReference type="PROSITE" id="PS51194"/>
    </source>
</evidence>
<feature type="domain" description="Helicase ATP-binding" evidence="5">
    <location>
        <begin position="101"/>
        <end position="292"/>
    </location>
</feature>
<dbReference type="PANTHER" id="PTHR47957">
    <property type="entry name" value="ATP-DEPENDENT HELICASE HRQ1"/>
    <property type="match status" value="1"/>
</dbReference>
<dbReference type="InterPro" id="IPR027417">
    <property type="entry name" value="P-loop_NTPase"/>
</dbReference>
<name>A0A2R8CG98_9RHOB</name>
<feature type="compositionally biased region" description="Low complexity" evidence="4">
    <location>
        <begin position="1674"/>
        <end position="1686"/>
    </location>
</feature>
<keyword evidence="7" id="KW-0378">Hydrolase</keyword>
<feature type="domain" description="Helicase C-terminal" evidence="6">
    <location>
        <begin position="945"/>
        <end position="1100"/>
    </location>
</feature>
<keyword evidence="7" id="KW-0347">Helicase</keyword>
<dbReference type="InterPro" id="IPR018973">
    <property type="entry name" value="MZB"/>
</dbReference>
<dbReference type="GO" id="GO:0003724">
    <property type="term" value="F:RNA helicase activity"/>
    <property type="evidence" value="ECO:0007669"/>
    <property type="project" value="UniProtKB-EC"/>
</dbReference>
<dbReference type="Proteomes" id="UP000244898">
    <property type="component" value="Unassembled WGS sequence"/>
</dbReference>
<dbReference type="EMBL" id="ONZG01000023">
    <property type="protein sequence ID" value="SPJ31427.1"/>
    <property type="molecule type" value="Genomic_DNA"/>
</dbReference>
<keyword evidence="3" id="KW-0175">Coiled coil</keyword>